<keyword evidence="2" id="KW-1185">Reference proteome</keyword>
<sequence>MGSGRGGGSGGNVEVAGGLDQLPAALIASIMIKLDVSSICSAGSTCRSLRSCASHVLSFLPDFHLLDIAPSTEQLRPLLPCNPMMMRLKVDCDRLNDNAIDLLLRPSLQELHLRNCSDFSGRLLSEIGSRCKDLKSLYLGPIAENRGRALHVSELEELLSGCSQLEDLFLMIDMSGFVRQSFARVWDFVSEKLTCLEIGYISSVMITELLSPHADPHHLQHIKSSPFPSVQKLSLSVDYITDVMVETLSKGLISLTDLDLRDAPLIEPRLTFDLTNYGLQQINHHGKLKHLCLIRSQDYLVTYFNRVNDLGILFMADRCASMESIYLGGFCRVSDAGFKTLLHSCSCLCRLWIAHGTLLTNLVFHDIRATSLSLTHVSLRWCHLLTNLGVKNLVSNADLQVLDLKDCKNLGDEALRSIGTLSKLKILQLEGSSVTDIGLSHLKWRVIGSLVSLSLRGCKRLTDKGISTLFGGASKLELHELDLSNIPGISDDGILSLVRAHIPILELRLRQCPLIGDTSVMALASMQSIEEGWSGSRLKMLDLYNCGGITALSFRWLKRPYFPRLRWLGLTGSVNRDMVDALARSRPFLRVACRGEELGMDRSDMDGVFMRDYDDEVDEFEQWLFAEGDEMD</sequence>
<name>A0ACB9QLI5_9MYRT</name>
<protein>
    <submittedName>
        <fullName evidence="1">Uncharacterized protein</fullName>
    </submittedName>
</protein>
<dbReference type="EMBL" id="CM042885">
    <property type="protein sequence ID" value="KAI4367375.1"/>
    <property type="molecule type" value="Genomic_DNA"/>
</dbReference>
<evidence type="ECO:0000313" key="1">
    <source>
        <dbReference type="EMBL" id="KAI4367375.1"/>
    </source>
</evidence>
<organism evidence="1 2">
    <name type="scientific">Melastoma candidum</name>
    <dbReference type="NCBI Taxonomy" id="119954"/>
    <lineage>
        <taxon>Eukaryota</taxon>
        <taxon>Viridiplantae</taxon>
        <taxon>Streptophyta</taxon>
        <taxon>Embryophyta</taxon>
        <taxon>Tracheophyta</taxon>
        <taxon>Spermatophyta</taxon>
        <taxon>Magnoliopsida</taxon>
        <taxon>eudicotyledons</taxon>
        <taxon>Gunneridae</taxon>
        <taxon>Pentapetalae</taxon>
        <taxon>rosids</taxon>
        <taxon>malvids</taxon>
        <taxon>Myrtales</taxon>
        <taxon>Melastomataceae</taxon>
        <taxon>Melastomatoideae</taxon>
        <taxon>Melastomateae</taxon>
        <taxon>Melastoma</taxon>
    </lineage>
</organism>
<evidence type="ECO:0000313" key="2">
    <source>
        <dbReference type="Proteomes" id="UP001057402"/>
    </source>
</evidence>
<comment type="caution">
    <text evidence="1">The sequence shown here is derived from an EMBL/GenBank/DDBJ whole genome shotgun (WGS) entry which is preliminary data.</text>
</comment>
<accession>A0ACB9QLI5</accession>
<dbReference type="Proteomes" id="UP001057402">
    <property type="component" value="Chromosome 6"/>
</dbReference>
<reference evidence="2" key="1">
    <citation type="journal article" date="2023" name="Front. Plant Sci.">
        <title>Chromosomal-level genome assembly of Melastoma candidum provides insights into trichome evolution.</title>
        <authorList>
            <person name="Zhong Y."/>
            <person name="Wu W."/>
            <person name="Sun C."/>
            <person name="Zou P."/>
            <person name="Liu Y."/>
            <person name="Dai S."/>
            <person name="Zhou R."/>
        </authorList>
    </citation>
    <scope>NUCLEOTIDE SEQUENCE [LARGE SCALE GENOMIC DNA]</scope>
</reference>
<proteinExistence type="predicted"/>
<gene>
    <name evidence="1" type="ORF">MLD38_023118</name>
</gene>